<keyword evidence="1" id="KW-0812">Transmembrane</keyword>
<sequence length="164" mass="18825">MKKLLKHYTPNPDELKDHKHLGWLGKHLNHSSLWNFNRKSISKAFAVGVFCAFIPIPFQMLLAAPIAVISSANLPLSIALVWITNPITMPVIFYGCYKLGAWILDVSIEKGFVMSLEYVWQVFDVIWQPFLLGCLIVSITSSILGYLLIQFIYRYKVYKRVKGF</sequence>
<feature type="domain" description="DUF2062" evidence="2">
    <location>
        <begin position="23"/>
        <end position="160"/>
    </location>
</feature>
<keyword evidence="1" id="KW-1133">Transmembrane helix</keyword>
<feature type="transmembrane region" description="Helical" evidence="1">
    <location>
        <begin position="74"/>
        <end position="94"/>
    </location>
</feature>
<reference evidence="3 4" key="1">
    <citation type="submission" date="2020-05" db="EMBL/GenBank/DDBJ databases">
        <title>Horizontal transmission and recombination maintain forever young bacterial symbiont genomes.</title>
        <authorList>
            <person name="Russell S.L."/>
            <person name="Pepper-Tunick E."/>
            <person name="Svedberg J."/>
            <person name="Byrne A."/>
            <person name="Ruelas Castillo J."/>
            <person name="Vollmers C."/>
            <person name="Beinart R.A."/>
            <person name="Corbett-Detig R."/>
        </authorList>
    </citation>
    <scope>NUCLEOTIDE SEQUENCE [LARGE SCALE GENOMIC DNA]</scope>
    <source>
        <strain evidence="3">JDF_Ridge</strain>
    </source>
</reference>
<keyword evidence="1" id="KW-0472">Membrane</keyword>
<organism evidence="3 4">
    <name type="scientific">Candidatus Ruthia endofausta</name>
    <dbReference type="NCBI Taxonomy" id="2738852"/>
    <lineage>
        <taxon>Bacteria</taxon>
        <taxon>Pseudomonadati</taxon>
        <taxon>Pseudomonadota</taxon>
        <taxon>Gammaproteobacteria</taxon>
        <taxon>Candidatus Pseudothioglobaceae</taxon>
        <taxon>Candidatus Ruthturnera</taxon>
    </lineage>
</organism>
<dbReference type="EMBL" id="CP054490">
    <property type="protein sequence ID" value="QKQ23866.1"/>
    <property type="molecule type" value="Genomic_DNA"/>
</dbReference>
<evidence type="ECO:0000259" key="2">
    <source>
        <dbReference type="Pfam" id="PF09835"/>
    </source>
</evidence>
<dbReference type="Pfam" id="PF09835">
    <property type="entry name" value="DUF2062"/>
    <property type="match status" value="1"/>
</dbReference>
<name>A0A6N0HNG4_9GAMM</name>
<feature type="transmembrane region" description="Helical" evidence="1">
    <location>
        <begin position="126"/>
        <end position="153"/>
    </location>
</feature>
<keyword evidence="4" id="KW-1185">Reference proteome</keyword>
<accession>A0A6N0HNG4</accession>
<evidence type="ECO:0000313" key="4">
    <source>
        <dbReference type="Proteomes" id="UP000509429"/>
    </source>
</evidence>
<evidence type="ECO:0000313" key="3">
    <source>
        <dbReference type="EMBL" id="QKQ23866.1"/>
    </source>
</evidence>
<protein>
    <submittedName>
        <fullName evidence="3">DUF2062 domain-containing protein</fullName>
    </submittedName>
</protein>
<dbReference type="KEGG" id="reo:HUE58_01400"/>
<dbReference type="InterPro" id="IPR018639">
    <property type="entry name" value="DUF2062"/>
</dbReference>
<dbReference type="RefSeq" id="WP_174605306.1">
    <property type="nucleotide sequence ID" value="NZ_CP054490.1"/>
</dbReference>
<dbReference type="PANTHER" id="PTHR40547">
    <property type="entry name" value="SLL0298 PROTEIN"/>
    <property type="match status" value="1"/>
</dbReference>
<dbReference type="PANTHER" id="PTHR40547:SF1">
    <property type="entry name" value="SLL0298 PROTEIN"/>
    <property type="match status" value="1"/>
</dbReference>
<dbReference type="Proteomes" id="UP000509429">
    <property type="component" value="Chromosome"/>
</dbReference>
<gene>
    <name evidence="3" type="ORF">HUE58_01400</name>
</gene>
<feature type="transmembrane region" description="Helical" evidence="1">
    <location>
        <begin position="44"/>
        <end position="68"/>
    </location>
</feature>
<evidence type="ECO:0000256" key="1">
    <source>
        <dbReference type="SAM" id="Phobius"/>
    </source>
</evidence>
<proteinExistence type="predicted"/>
<dbReference type="AlphaFoldDB" id="A0A6N0HNG4"/>